<dbReference type="SFLD" id="SFLDS00003">
    <property type="entry name" value="Haloacid_Dehalogenase"/>
    <property type="match status" value="1"/>
</dbReference>
<gene>
    <name evidence="9" type="primary">mfpsA_1</name>
    <name evidence="9" type="ORF">Pla175_04860</name>
</gene>
<evidence type="ECO:0000256" key="4">
    <source>
        <dbReference type="ARBA" id="ARBA00022679"/>
    </source>
</evidence>
<evidence type="ECO:0000256" key="2">
    <source>
        <dbReference type="ARBA" id="ARBA00012536"/>
    </source>
</evidence>
<dbReference type="Gene3D" id="3.90.1070.10">
    <property type="match status" value="1"/>
</dbReference>
<accession>A0A518D6L8</accession>
<dbReference type="AlphaFoldDB" id="A0A518D6L8"/>
<dbReference type="Pfam" id="PF13579">
    <property type="entry name" value="Glyco_trans_4_4"/>
    <property type="match status" value="1"/>
</dbReference>
<dbReference type="KEGG" id="pnd:Pla175_04860"/>
<evidence type="ECO:0000256" key="5">
    <source>
        <dbReference type="ARBA" id="ARBA00047471"/>
    </source>
</evidence>
<dbReference type="Pfam" id="PF05116">
    <property type="entry name" value="S6PP"/>
    <property type="match status" value="1"/>
</dbReference>
<dbReference type="OrthoDB" id="9781413at2"/>
<evidence type="ECO:0000313" key="10">
    <source>
        <dbReference type="Proteomes" id="UP000317429"/>
    </source>
</evidence>
<comment type="similarity">
    <text evidence="1">Belongs to the glycosyltransferase 1 family.</text>
</comment>
<protein>
    <recommendedName>
        <fullName evidence="2">sucrose-phosphate synthase</fullName>
        <ecNumber evidence="2">2.4.1.14</ecNumber>
    </recommendedName>
</protein>
<dbReference type="Gene3D" id="3.40.50.2000">
    <property type="entry name" value="Glycogen Phosphorylase B"/>
    <property type="match status" value="2"/>
</dbReference>
<feature type="domain" description="Glycosyltransferase subfamily 4-like N-terminal" evidence="8">
    <location>
        <begin position="26"/>
        <end position="217"/>
    </location>
</feature>
<feature type="domain" description="Sucrose phosphatase-like" evidence="7">
    <location>
        <begin position="478"/>
        <end position="719"/>
    </location>
</feature>
<organism evidence="9 10">
    <name type="scientific">Pirellulimonas nuda</name>
    <dbReference type="NCBI Taxonomy" id="2528009"/>
    <lineage>
        <taxon>Bacteria</taxon>
        <taxon>Pseudomonadati</taxon>
        <taxon>Planctomycetota</taxon>
        <taxon>Planctomycetia</taxon>
        <taxon>Pirellulales</taxon>
        <taxon>Lacipirellulaceae</taxon>
        <taxon>Pirellulimonas</taxon>
    </lineage>
</organism>
<evidence type="ECO:0000256" key="1">
    <source>
        <dbReference type="ARBA" id="ARBA00006530"/>
    </source>
</evidence>
<dbReference type="Gene3D" id="3.40.50.1000">
    <property type="entry name" value="HAD superfamily/HAD-like"/>
    <property type="match status" value="1"/>
</dbReference>
<reference evidence="9 10" key="1">
    <citation type="submission" date="2019-02" db="EMBL/GenBank/DDBJ databases">
        <title>Deep-cultivation of Planctomycetes and their phenomic and genomic characterization uncovers novel biology.</title>
        <authorList>
            <person name="Wiegand S."/>
            <person name="Jogler M."/>
            <person name="Boedeker C."/>
            <person name="Pinto D."/>
            <person name="Vollmers J."/>
            <person name="Rivas-Marin E."/>
            <person name="Kohn T."/>
            <person name="Peeters S.H."/>
            <person name="Heuer A."/>
            <person name="Rast P."/>
            <person name="Oberbeckmann S."/>
            <person name="Bunk B."/>
            <person name="Jeske O."/>
            <person name="Meyerdierks A."/>
            <person name="Storesund J.E."/>
            <person name="Kallscheuer N."/>
            <person name="Luecker S."/>
            <person name="Lage O.M."/>
            <person name="Pohl T."/>
            <person name="Merkel B.J."/>
            <person name="Hornburger P."/>
            <person name="Mueller R.-W."/>
            <person name="Bruemmer F."/>
            <person name="Labrenz M."/>
            <person name="Spormann A.M."/>
            <person name="Op den Camp H."/>
            <person name="Overmann J."/>
            <person name="Amann R."/>
            <person name="Jetten M.S.M."/>
            <person name="Mascher T."/>
            <person name="Medema M.H."/>
            <person name="Devos D.P."/>
            <person name="Kaster A.-K."/>
            <person name="Ovreas L."/>
            <person name="Rohde M."/>
            <person name="Galperin M.Y."/>
            <person name="Jogler C."/>
        </authorList>
    </citation>
    <scope>NUCLEOTIDE SEQUENCE [LARGE SCALE GENOMIC DNA]</scope>
    <source>
        <strain evidence="9 10">Pla175</strain>
    </source>
</reference>
<dbReference type="InterPro" id="IPR028098">
    <property type="entry name" value="Glyco_trans_4-like_N"/>
</dbReference>
<dbReference type="NCBIfam" id="TIGR02471">
    <property type="entry name" value="sucr_syn_bact_C"/>
    <property type="match status" value="1"/>
</dbReference>
<feature type="domain" description="Glycosyl transferase family 1" evidence="6">
    <location>
        <begin position="258"/>
        <end position="432"/>
    </location>
</feature>
<dbReference type="InterPro" id="IPR023214">
    <property type="entry name" value="HAD_sf"/>
</dbReference>
<dbReference type="InterPro" id="IPR006380">
    <property type="entry name" value="SPP-like_dom"/>
</dbReference>
<evidence type="ECO:0000259" key="7">
    <source>
        <dbReference type="Pfam" id="PF05116"/>
    </source>
</evidence>
<keyword evidence="10" id="KW-1185">Reference proteome</keyword>
<dbReference type="EMBL" id="CP036291">
    <property type="protein sequence ID" value="QDU87130.1"/>
    <property type="molecule type" value="Genomic_DNA"/>
</dbReference>
<dbReference type="SUPFAM" id="SSF53756">
    <property type="entry name" value="UDP-Glycosyltransferase/glycogen phosphorylase"/>
    <property type="match status" value="1"/>
</dbReference>
<dbReference type="InterPro" id="IPR012821">
    <property type="entry name" value="Sucrose_P_synth_Pase-like_dom"/>
</dbReference>
<comment type="catalytic activity">
    <reaction evidence="5">
        <text>beta-D-fructose 6-phosphate + UDP-alpha-D-glucose = sucrose 6(F)-phosphate + UDP + H(+)</text>
        <dbReference type="Rhea" id="RHEA:22172"/>
        <dbReference type="ChEBI" id="CHEBI:15378"/>
        <dbReference type="ChEBI" id="CHEBI:57634"/>
        <dbReference type="ChEBI" id="CHEBI:57723"/>
        <dbReference type="ChEBI" id="CHEBI:58223"/>
        <dbReference type="ChEBI" id="CHEBI:58885"/>
        <dbReference type="EC" id="2.4.1.14"/>
    </reaction>
</comment>
<evidence type="ECO:0000313" key="9">
    <source>
        <dbReference type="EMBL" id="QDU87130.1"/>
    </source>
</evidence>
<evidence type="ECO:0000259" key="6">
    <source>
        <dbReference type="Pfam" id="PF00534"/>
    </source>
</evidence>
<dbReference type="SFLD" id="SFLDG01140">
    <property type="entry name" value="C2.B:_Phosphomannomutase_and_P"/>
    <property type="match status" value="1"/>
</dbReference>
<proteinExistence type="inferred from homology"/>
<dbReference type="GO" id="GO:0046524">
    <property type="term" value="F:sucrose-phosphate synthase activity"/>
    <property type="evidence" value="ECO:0007669"/>
    <property type="project" value="UniProtKB-EC"/>
</dbReference>
<dbReference type="PANTHER" id="PTHR46039:SF5">
    <property type="entry name" value="SUCROSE-PHOSPHATE SYNTHASE 3-RELATED"/>
    <property type="match status" value="1"/>
</dbReference>
<sequence>MYLQLVSIHGLVRGTNVEMGRDADTGGQIRYVLELARKLAEQPGVDAVDLFTRRIRDRRFSEDYSQDTESISSNCRIVRLPCGGGRYVRKERLWPMLDEFVDGMIAFTRRQGRQPTLVHGHYADGGYVAREVADAFDAPFVFTGHSLGKPKLEYLLREGWTPERADDELAMGHRIRVEQECLDAADLVVCSTRHERDHGYGQYAKDDSLPIRVIPPGTDLDRFFPYYDYEIDSAHIDESYKQSRMGMQNELGRFYSHPEKPLILALCRPDRRKNIGALMKAYGESAQLKAIANLAIFAGIRTDIEQMPENEQRVLTDLLLAMDRYNLYGKLAIPKHHDSEYDVPELYRLAASSRGVFVNTAFVELFGLTAIEAGATGLPFVATQNGGPQDIYENCHSGRLVDVNEQDEITAAISELLTDPQAWNVASNNGINRVRELYTWQAHSEQFLAAVQELAPESGRGAAPFKAPPTGKRLASVERLLITDIDNTLLGDDAALQQLKELLAENHDRLGFGVASGRSLELCMEVLEEYGLQNLDLIISSVGAEVYYGGEASPDKGWATQLRAKWRPDRIHDRLDKLGFLTLQDRDFAQREFKISYDVTGDIPVEEAEKQIRAALADAKAPSSVIISHGAFVDVLPHRASKGKAIRRLAAKWNLSLGHIATAGDSGNDADMLAGQTAGIVVGNHSPELAHLKDLPGTRVYFAKAHCAAGIIEGLHHYGFVGADVGATAAT</sequence>
<dbReference type="GO" id="GO:0016791">
    <property type="term" value="F:phosphatase activity"/>
    <property type="evidence" value="ECO:0007669"/>
    <property type="project" value="UniProtKB-ARBA"/>
</dbReference>
<evidence type="ECO:0000256" key="3">
    <source>
        <dbReference type="ARBA" id="ARBA00022676"/>
    </source>
</evidence>
<dbReference type="Pfam" id="PF00534">
    <property type="entry name" value="Glycos_transf_1"/>
    <property type="match status" value="1"/>
</dbReference>
<dbReference type="SUPFAM" id="SSF56784">
    <property type="entry name" value="HAD-like"/>
    <property type="match status" value="1"/>
</dbReference>
<keyword evidence="4 9" id="KW-0808">Transferase</keyword>
<dbReference type="InterPro" id="IPR036412">
    <property type="entry name" value="HAD-like_sf"/>
</dbReference>
<keyword evidence="3 9" id="KW-0328">Glycosyltransferase</keyword>
<evidence type="ECO:0000259" key="8">
    <source>
        <dbReference type="Pfam" id="PF13579"/>
    </source>
</evidence>
<name>A0A518D6L8_9BACT</name>
<dbReference type="Proteomes" id="UP000317429">
    <property type="component" value="Chromosome"/>
</dbReference>
<dbReference type="InterPro" id="IPR006379">
    <property type="entry name" value="HAD-SF_hydro_IIB"/>
</dbReference>
<dbReference type="NCBIfam" id="TIGR01484">
    <property type="entry name" value="HAD-SF-IIB"/>
    <property type="match status" value="1"/>
</dbReference>
<dbReference type="EC" id="2.4.1.14" evidence="2"/>
<dbReference type="RefSeq" id="WP_145280998.1">
    <property type="nucleotide sequence ID" value="NZ_CP036291.1"/>
</dbReference>
<dbReference type="InterPro" id="IPR044161">
    <property type="entry name" value="SPS"/>
</dbReference>
<dbReference type="SFLD" id="SFLDG01141">
    <property type="entry name" value="C2.B.1:_Sucrose_Phosphatase_Li"/>
    <property type="match status" value="1"/>
</dbReference>
<dbReference type="InterPro" id="IPR001296">
    <property type="entry name" value="Glyco_trans_1"/>
</dbReference>
<dbReference type="PANTHER" id="PTHR46039">
    <property type="entry name" value="SUCROSE-PHOSPHATE SYNTHASE 3-RELATED"/>
    <property type="match status" value="1"/>
</dbReference>